<dbReference type="EMBL" id="MH744420">
    <property type="protein sequence ID" value="AYD81645.1"/>
    <property type="molecule type" value="Genomic_DNA"/>
</dbReference>
<evidence type="ECO:0000313" key="2">
    <source>
        <dbReference type="EMBL" id="AYD81645.1"/>
    </source>
</evidence>
<evidence type="ECO:0000256" key="1">
    <source>
        <dbReference type="SAM" id="MobiDB-lite"/>
    </source>
</evidence>
<name>A0A386K8T8_9CAUD</name>
<sequence length="99" mass="10595">MPKASKPRRSSPRFEFNGGLIGAPRPAANTAAVERCTVHGCGTAVDPTDRRKPQRGMVRVHVPGTGEPARWYCPGRCAAIGRALAEVRGIDRQDGGETE</sequence>
<protein>
    <submittedName>
        <fullName evidence="2">Uncharacterized protein</fullName>
    </submittedName>
</protein>
<keyword evidence="3" id="KW-1185">Reference proteome</keyword>
<reference evidence="3" key="1">
    <citation type="submission" date="2018-08" db="EMBL/GenBank/DDBJ databases">
        <authorList>
            <person name="Mousa M."/>
            <person name="Kelsky B.L."/>
            <person name="Goh L.M."/>
            <person name="Shaffer C.D."/>
            <person name="Weston-Hafer K.A."/>
            <person name="Russell D.A."/>
            <person name="Pope W.H."/>
            <person name="Jacobs-Sera D."/>
            <person name="Hendrix R.W."/>
            <person name="Hatfull G.F."/>
        </authorList>
    </citation>
    <scope>NUCLEOTIDE SEQUENCE [LARGE SCALE GENOMIC DNA]</scope>
</reference>
<feature type="region of interest" description="Disordered" evidence="1">
    <location>
        <begin position="1"/>
        <end position="25"/>
    </location>
</feature>
<proteinExistence type="predicted"/>
<gene>
    <name evidence="2" type="primary">44</name>
    <name evidence="2" type="ORF">SEA_KROMP_44</name>
</gene>
<accession>A0A386K8T8</accession>
<dbReference type="Proteomes" id="UP000274637">
    <property type="component" value="Segment"/>
</dbReference>
<feature type="compositionally biased region" description="Basic residues" evidence="1">
    <location>
        <begin position="1"/>
        <end position="11"/>
    </location>
</feature>
<organism evidence="2 3">
    <name type="scientific">Streptomyces phage Kromp</name>
    <dbReference type="NCBI Taxonomy" id="2315619"/>
    <lineage>
        <taxon>Viruses</taxon>
        <taxon>Duplodnaviria</taxon>
        <taxon>Heunggongvirae</taxon>
        <taxon>Uroviricota</taxon>
        <taxon>Caudoviricetes</taxon>
        <taxon>Krompvirus</taxon>
        <taxon>Krompvirus kromp</taxon>
    </lineage>
</organism>
<evidence type="ECO:0000313" key="3">
    <source>
        <dbReference type="Proteomes" id="UP000274637"/>
    </source>
</evidence>